<feature type="region of interest" description="Disordered" evidence="1">
    <location>
        <begin position="1"/>
        <end position="67"/>
    </location>
</feature>
<keyword evidence="3" id="KW-1185">Reference proteome</keyword>
<dbReference type="OrthoDB" id="261426at2759"/>
<reference evidence="2 3" key="1">
    <citation type="submission" date="2017-08" db="EMBL/GenBank/DDBJ databases">
        <title>Acidophilic green algal genome provides insights into adaptation to an acidic environment.</title>
        <authorList>
            <person name="Hirooka S."/>
            <person name="Hirose Y."/>
            <person name="Kanesaki Y."/>
            <person name="Higuchi S."/>
            <person name="Fujiwara T."/>
            <person name="Onuma R."/>
            <person name="Era A."/>
            <person name="Ohbayashi R."/>
            <person name="Uzuka A."/>
            <person name="Nozaki H."/>
            <person name="Yoshikawa H."/>
            <person name="Miyagishima S.Y."/>
        </authorList>
    </citation>
    <scope>NUCLEOTIDE SEQUENCE [LARGE SCALE GENOMIC DNA]</scope>
    <source>
        <strain evidence="2 3">NIES-2499</strain>
    </source>
</reference>
<dbReference type="AlphaFoldDB" id="A0A250WVM4"/>
<feature type="region of interest" description="Disordered" evidence="1">
    <location>
        <begin position="589"/>
        <end position="612"/>
    </location>
</feature>
<name>A0A250WVM4_9CHLO</name>
<feature type="compositionally biased region" description="Basic and acidic residues" evidence="1">
    <location>
        <begin position="1"/>
        <end position="15"/>
    </location>
</feature>
<dbReference type="Proteomes" id="UP000232323">
    <property type="component" value="Unassembled WGS sequence"/>
</dbReference>
<feature type="compositionally biased region" description="Basic residues" evidence="1">
    <location>
        <begin position="1087"/>
        <end position="1099"/>
    </location>
</feature>
<dbReference type="STRING" id="1157962.A0A250WVM4"/>
<evidence type="ECO:0000313" key="2">
    <source>
        <dbReference type="EMBL" id="GAX74672.1"/>
    </source>
</evidence>
<gene>
    <name evidence="2" type="ORF">CEUSTIGMA_g2120.t1</name>
</gene>
<proteinExistence type="predicted"/>
<accession>A0A250WVM4</accession>
<feature type="region of interest" description="Disordered" evidence="1">
    <location>
        <begin position="1080"/>
        <end position="1099"/>
    </location>
</feature>
<protein>
    <submittedName>
        <fullName evidence="2">Uncharacterized protein</fullName>
    </submittedName>
</protein>
<comment type="caution">
    <text evidence="2">The sequence shown here is derived from an EMBL/GenBank/DDBJ whole genome shotgun (WGS) entry which is preliminary data.</text>
</comment>
<organism evidence="2 3">
    <name type="scientific">Chlamydomonas eustigma</name>
    <dbReference type="NCBI Taxonomy" id="1157962"/>
    <lineage>
        <taxon>Eukaryota</taxon>
        <taxon>Viridiplantae</taxon>
        <taxon>Chlorophyta</taxon>
        <taxon>core chlorophytes</taxon>
        <taxon>Chlorophyceae</taxon>
        <taxon>CS clade</taxon>
        <taxon>Chlamydomonadales</taxon>
        <taxon>Chlamydomonadaceae</taxon>
        <taxon>Chlamydomonas</taxon>
    </lineage>
</organism>
<dbReference type="PANTHER" id="PTHR16306:SF0">
    <property type="entry name" value="TRANSLIN-ASSOCIATED FACTOR X-INTERACTING PROTEIN 1"/>
    <property type="match status" value="1"/>
</dbReference>
<evidence type="ECO:0000256" key="1">
    <source>
        <dbReference type="SAM" id="MobiDB-lite"/>
    </source>
</evidence>
<dbReference type="GO" id="GO:0005737">
    <property type="term" value="C:cytoplasm"/>
    <property type="evidence" value="ECO:0007669"/>
    <property type="project" value="TreeGrafter"/>
</dbReference>
<dbReference type="PANTHER" id="PTHR16306">
    <property type="entry name" value="TRANSLIN-ASSOCIATED FACTOR X-INTERACTING PROTEIN 1"/>
    <property type="match status" value="1"/>
</dbReference>
<sequence>MFAEGHWRQYDDNRSRTPHMPARQRLAAASPEQGRRMGSRTVNSAQTWGAEGKSTLAGPHGGAVTNALGESAQDGMMQPVEWVANTNSGVSLKSWTAHNKATKLSPATSLQSGVLGNPSPVFTPLHGSIYGSSRPSTAQTGVYMWDGGYESTLRANLANKGTLIDSLAALPTEPEAGSRLNRPDSRAALWFRASLPTATPTERRDAVLVRRWIEQQLTELNKATLAMGGSGGSALSSSGDGTLLDNVCEAMAMVRDEAGYLLTPVLKHQEELLTKGMSELCGQVGSSCLERGHLMAQLWDLMRYLMKSVLADRDMAVEMAVESRRREDEKMDGLRNSNSILTEANAELTAMNEVLNRRLLQRIAELDAQKQTMNEMQARLDKMNIYNPERLRQQVTDLRESLQSVEKQLLSSNMKAERLASDLIQKEKEFNVASNKLIEAQQEAADALSQMHALTPRPRPPPCPPWDLLDEGQSALCVRALREGCSPEDLHRLLIGISHSGDDLLPWFDKLVGCCRALDPSHPGLLLELDSGSGAALDSEGSFLSRRAVIPGVVSPSKSSGPATSVASIWASRTQAGAAGQVPSRMSGAVTGAAAGGGASGTSPGHKRGVPGSLMGPPLLSLHELHPFLKGMLQARSIATLMAFLPESVVQAVSEMTNRGVSADSAACLLLGTLSPEGFEVPGFKSLAGALSAKMKQGLVDVGGPITSALRDAQISSYDRVLQLDKGLIMQRRRAGKLSAGPFDVIRQEDERRLTEARAQKRRIQKKVHPLQAVLSQRHLEAFVGLGLGEDIPHVLRFEGRITNRNMSRADALRLIKSIWTGYELEVAGKPTNQHPQMADFVNTFMNKKYGKAVVVADMMYHLLYACAQCPMDGDMRLFLKVFMYEVDASTHRDQLNLRQLMLDTLGARDRQLNSKVSCWLPKEEVRTCIQSLLPGKSDHRLQELYNALDAHEPGELVKYRQLLEDENDDTATGFYEMLRNQLLDERLQYHQAIEDMLLDMLEKSGADVVTTSNITFAVSRAHPLVPPESVTEAVIRVFGDMVMEGGKARKGKGKEAVGIQEALRRLRAGWGTIDEVVVEAPPVGPKGKKDKKGGKSKG</sequence>
<dbReference type="EMBL" id="BEGY01000008">
    <property type="protein sequence ID" value="GAX74672.1"/>
    <property type="molecule type" value="Genomic_DNA"/>
</dbReference>
<evidence type="ECO:0000313" key="3">
    <source>
        <dbReference type="Proteomes" id="UP000232323"/>
    </source>
</evidence>